<keyword evidence="2" id="KW-1185">Reference proteome</keyword>
<sequence length="486" mass="53870">MEPETLAEAPVRLVEAEEKDAPVDGEESTPADSASLDKKETALLTPTTTERTPRERKVVERYSVPSASKPNPKKPISIDKGRGTQLKDIPNVAFKLSKRKADDNLHLLHTILFGKKGKAQTVKRNIGRFSGFVWVKDEEKQRTRVKEKLDKCVKDKLIDFCDVLNIPINKAVVRKEDLSAKLLDFLESPHSTTDVVLSDKEKGQKRKRNVTPGKPSASKEASSDVTEKKQKRVLNSAKKQRKSSQSDEDDVNDEVKTDDSEDETHTRDDAVALSKEEYEDEKGQSGKEEDQPTAHGPDKSASHKDMENEESKGNDEVGAETKVVPPKSSRNKSSLRSKKGTSDTSADKSLSKSGESASKKQKSEKRNQKDEGASSKMKTSGQKRQNKSSAKAQVTDGGKGKNKKKPKAEPSREEMHAVVVDILKEVDFNTATLSDILKQLGEHFGIDLMHRKAELKDIITEVINNMTDDEDDGEVADNNAEADRDD</sequence>
<proteinExistence type="predicted"/>
<accession>A0ACB9NYZ9</accession>
<evidence type="ECO:0000313" key="2">
    <source>
        <dbReference type="Proteomes" id="UP001057402"/>
    </source>
</evidence>
<reference evidence="2" key="1">
    <citation type="journal article" date="2023" name="Front. Plant Sci.">
        <title>Chromosomal-level genome assembly of Melastoma candidum provides insights into trichome evolution.</title>
        <authorList>
            <person name="Zhong Y."/>
            <person name="Wu W."/>
            <person name="Sun C."/>
            <person name="Zou P."/>
            <person name="Liu Y."/>
            <person name="Dai S."/>
            <person name="Zhou R."/>
        </authorList>
    </citation>
    <scope>NUCLEOTIDE SEQUENCE [LARGE SCALE GENOMIC DNA]</scope>
</reference>
<dbReference type="Proteomes" id="UP001057402">
    <property type="component" value="Chromosome 7"/>
</dbReference>
<gene>
    <name evidence="1" type="ORF">MLD38_026065</name>
</gene>
<name>A0ACB9NYZ9_9MYRT</name>
<protein>
    <submittedName>
        <fullName evidence="1">Uncharacterized protein</fullName>
    </submittedName>
</protein>
<dbReference type="EMBL" id="CM042886">
    <property type="protein sequence ID" value="KAI4341331.1"/>
    <property type="molecule type" value="Genomic_DNA"/>
</dbReference>
<organism evidence="1 2">
    <name type="scientific">Melastoma candidum</name>
    <dbReference type="NCBI Taxonomy" id="119954"/>
    <lineage>
        <taxon>Eukaryota</taxon>
        <taxon>Viridiplantae</taxon>
        <taxon>Streptophyta</taxon>
        <taxon>Embryophyta</taxon>
        <taxon>Tracheophyta</taxon>
        <taxon>Spermatophyta</taxon>
        <taxon>Magnoliopsida</taxon>
        <taxon>eudicotyledons</taxon>
        <taxon>Gunneridae</taxon>
        <taxon>Pentapetalae</taxon>
        <taxon>rosids</taxon>
        <taxon>malvids</taxon>
        <taxon>Myrtales</taxon>
        <taxon>Melastomataceae</taxon>
        <taxon>Melastomatoideae</taxon>
        <taxon>Melastomateae</taxon>
        <taxon>Melastoma</taxon>
    </lineage>
</organism>
<evidence type="ECO:0000313" key="1">
    <source>
        <dbReference type="EMBL" id="KAI4341331.1"/>
    </source>
</evidence>
<comment type="caution">
    <text evidence="1">The sequence shown here is derived from an EMBL/GenBank/DDBJ whole genome shotgun (WGS) entry which is preliminary data.</text>
</comment>